<accession>A0A5E8HD54</accession>
<reference evidence="1 2" key="1">
    <citation type="submission" date="2013-04" db="EMBL/GenBank/DDBJ databases">
        <authorList>
            <person name="Harkins D.M."/>
            <person name="Durkin A.S."/>
            <person name="Brinkac L.M."/>
            <person name="Haft D.H."/>
            <person name="Selengut J.D."/>
            <person name="Sanka R."/>
            <person name="DePew J."/>
            <person name="Purushe J."/>
            <person name="Hartskeerl R.A."/>
            <person name="Ahmed A."/>
            <person name="van der Linden H."/>
            <person name="Goris M.G.A."/>
            <person name="Vinetz J.M."/>
            <person name="Sutton G.G."/>
            <person name="Nierman W.C."/>
            <person name="Fouts D.E."/>
        </authorList>
    </citation>
    <scope>NUCLEOTIDE SEQUENCE [LARGE SCALE GENOMIC DNA]</scope>
    <source>
        <strain evidence="1 2">Sao Paulo</strain>
    </source>
</reference>
<name>A0A5E8HD54_9LEPT</name>
<sequence length="47" mass="5383">MIRNQFVQNVRLLEGITCCSVYKIAKIEFSKLVSLSSGKDYSEPNWS</sequence>
<gene>
    <name evidence="1" type="ORF">LEP1GSC202_2781</name>
</gene>
<evidence type="ECO:0000313" key="1">
    <source>
        <dbReference type="EMBL" id="EOQ88648.1"/>
    </source>
</evidence>
<dbReference type="AlphaFoldDB" id="A0A5E8HD54"/>
<comment type="caution">
    <text evidence="1">The sequence shown here is derived from an EMBL/GenBank/DDBJ whole genome shotgun (WGS) entry which is preliminary data.</text>
</comment>
<protein>
    <submittedName>
        <fullName evidence="1">Uncharacterized protein</fullName>
    </submittedName>
</protein>
<proteinExistence type="predicted"/>
<evidence type="ECO:0000313" key="2">
    <source>
        <dbReference type="Proteomes" id="UP000013996"/>
    </source>
</evidence>
<dbReference type="EMBL" id="AOGX02000016">
    <property type="protein sequence ID" value="EOQ88648.1"/>
    <property type="molecule type" value="Genomic_DNA"/>
</dbReference>
<dbReference type="Proteomes" id="UP000013996">
    <property type="component" value="Unassembled WGS sequence"/>
</dbReference>
<dbReference type="STRING" id="1249483.LEP1GSC202_2781"/>
<organism evidence="1 2">
    <name type="scientific">Leptospira yanagawae serovar Saopaulo str. Sao Paulo = ATCC 700523</name>
    <dbReference type="NCBI Taxonomy" id="1249483"/>
    <lineage>
        <taxon>Bacteria</taxon>
        <taxon>Pseudomonadati</taxon>
        <taxon>Spirochaetota</taxon>
        <taxon>Spirochaetia</taxon>
        <taxon>Leptospirales</taxon>
        <taxon>Leptospiraceae</taxon>
        <taxon>Leptospira</taxon>
    </lineage>
</organism>